<dbReference type="InterPro" id="IPR050389">
    <property type="entry name" value="LysR-type_TF"/>
</dbReference>
<evidence type="ECO:0000313" key="7">
    <source>
        <dbReference type="Proteomes" id="UP000218896"/>
    </source>
</evidence>
<gene>
    <name evidence="6" type="ORF">CK501_01615</name>
</gene>
<dbReference type="RefSeq" id="WP_095615976.1">
    <property type="nucleotide sequence ID" value="NZ_NSKD01000001.1"/>
</dbReference>
<dbReference type="Gene3D" id="1.10.10.10">
    <property type="entry name" value="Winged helix-like DNA-binding domain superfamily/Winged helix DNA-binding domain"/>
    <property type="match status" value="1"/>
</dbReference>
<dbReference type="EMBL" id="NSKD01000001">
    <property type="protein sequence ID" value="PAU81876.1"/>
    <property type="molecule type" value="Genomic_DNA"/>
</dbReference>
<dbReference type="InterPro" id="IPR036390">
    <property type="entry name" value="WH_DNA-bd_sf"/>
</dbReference>
<keyword evidence="7" id="KW-1185">Reference proteome</keyword>
<dbReference type="InterPro" id="IPR000847">
    <property type="entry name" value="LysR_HTH_N"/>
</dbReference>
<comment type="caution">
    <text evidence="6">The sequence shown here is derived from an EMBL/GenBank/DDBJ whole genome shotgun (WGS) entry which is preliminary data.</text>
</comment>
<proteinExistence type="inferred from homology"/>
<dbReference type="PROSITE" id="PS50931">
    <property type="entry name" value="HTH_LYSR"/>
    <property type="match status" value="1"/>
</dbReference>
<feature type="domain" description="HTH lysR-type" evidence="5">
    <location>
        <begin position="1"/>
        <end position="60"/>
    </location>
</feature>
<keyword evidence="3" id="KW-0238">DNA-binding</keyword>
<dbReference type="Proteomes" id="UP000218896">
    <property type="component" value="Unassembled WGS sequence"/>
</dbReference>
<dbReference type="GO" id="GO:0003700">
    <property type="term" value="F:DNA-binding transcription factor activity"/>
    <property type="evidence" value="ECO:0007669"/>
    <property type="project" value="InterPro"/>
</dbReference>
<dbReference type="SUPFAM" id="SSF46785">
    <property type="entry name" value="Winged helix' DNA-binding domain"/>
    <property type="match status" value="1"/>
</dbReference>
<dbReference type="PANTHER" id="PTHR30118:SF15">
    <property type="entry name" value="TRANSCRIPTIONAL REGULATORY PROTEIN"/>
    <property type="match status" value="1"/>
</dbReference>
<name>A0A2A2F8U7_9GAMM</name>
<dbReference type="Gene3D" id="3.40.190.10">
    <property type="entry name" value="Periplasmic binding protein-like II"/>
    <property type="match status" value="2"/>
</dbReference>
<dbReference type="Pfam" id="PF00126">
    <property type="entry name" value="HTH_1"/>
    <property type="match status" value="1"/>
</dbReference>
<evidence type="ECO:0000256" key="2">
    <source>
        <dbReference type="ARBA" id="ARBA00023015"/>
    </source>
</evidence>
<keyword evidence="4" id="KW-0804">Transcription</keyword>
<sequence length="310" mass="34802">MRYDLNLLRTFIALLEERSVTRAAKRLGITQPALSNTLGRCRELFQDPLFIRERYGMRPTEKALAIGPAIRDALGEIDHLVLEQQTFDPATTTQRFVIAANDYVEYVFVPRLVERLQHRAPGIQIRIVPYGADLAETGVAAGDTALVLGRIVDPPDNLVVQPLMEDGLACVLRADHPFQGDQLTREAFESLKHVNMLPPGRLKKGLFEALGRQGLERDVAVSVTHFLSIPELIATTDYCTTLPNLICRRFVRDPRLRVVRPPADLGTFPVHLGWHVRYRQDPAHQWLREQIHDVGSELMAEGRGPAEGNG</sequence>
<evidence type="ECO:0000313" key="6">
    <source>
        <dbReference type="EMBL" id="PAU81876.1"/>
    </source>
</evidence>
<dbReference type="AlphaFoldDB" id="A0A2A2F8U7"/>
<dbReference type="InterPro" id="IPR036388">
    <property type="entry name" value="WH-like_DNA-bd_sf"/>
</dbReference>
<dbReference type="PANTHER" id="PTHR30118">
    <property type="entry name" value="HTH-TYPE TRANSCRIPTIONAL REGULATOR LEUO-RELATED"/>
    <property type="match status" value="1"/>
</dbReference>
<keyword evidence="2" id="KW-0805">Transcription regulation</keyword>
<dbReference type="SUPFAM" id="SSF53850">
    <property type="entry name" value="Periplasmic binding protein-like II"/>
    <property type="match status" value="1"/>
</dbReference>
<comment type="similarity">
    <text evidence="1">Belongs to the LysR transcriptional regulatory family.</text>
</comment>
<evidence type="ECO:0000256" key="3">
    <source>
        <dbReference type="ARBA" id="ARBA00023125"/>
    </source>
</evidence>
<evidence type="ECO:0000256" key="1">
    <source>
        <dbReference type="ARBA" id="ARBA00009437"/>
    </source>
</evidence>
<protein>
    <submittedName>
        <fullName evidence="6">LysR family transcriptional regulator</fullName>
    </submittedName>
</protein>
<reference evidence="6 7" key="1">
    <citation type="submission" date="2017-08" db="EMBL/GenBank/DDBJ databases">
        <title>Halovibrio sewagensis sp. nov., isolated from wastewater of high salinity.</title>
        <authorList>
            <person name="Dong X."/>
            <person name="Zhang G."/>
        </authorList>
    </citation>
    <scope>NUCLEOTIDE SEQUENCE [LARGE SCALE GENOMIC DNA]</scope>
    <source>
        <strain evidence="6 7">YL5-2</strain>
    </source>
</reference>
<organism evidence="6 7">
    <name type="scientific">Halovibrio salipaludis</name>
    <dbReference type="NCBI Taxonomy" id="2032626"/>
    <lineage>
        <taxon>Bacteria</taxon>
        <taxon>Pseudomonadati</taxon>
        <taxon>Pseudomonadota</taxon>
        <taxon>Gammaproteobacteria</taxon>
        <taxon>Oceanospirillales</taxon>
        <taxon>Halomonadaceae</taxon>
        <taxon>Halovibrio</taxon>
    </lineage>
</organism>
<dbReference type="InterPro" id="IPR005119">
    <property type="entry name" value="LysR_subst-bd"/>
</dbReference>
<accession>A0A2A2F8U7</accession>
<dbReference type="OrthoDB" id="8839911at2"/>
<dbReference type="GO" id="GO:0003677">
    <property type="term" value="F:DNA binding"/>
    <property type="evidence" value="ECO:0007669"/>
    <property type="project" value="UniProtKB-KW"/>
</dbReference>
<evidence type="ECO:0000256" key="4">
    <source>
        <dbReference type="ARBA" id="ARBA00023163"/>
    </source>
</evidence>
<evidence type="ECO:0000259" key="5">
    <source>
        <dbReference type="PROSITE" id="PS50931"/>
    </source>
</evidence>
<dbReference type="Pfam" id="PF03466">
    <property type="entry name" value="LysR_substrate"/>
    <property type="match status" value="1"/>
</dbReference>